<evidence type="ECO:0000313" key="2">
    <source>
        <dbReference type="EMBL" id="GCE23598.1"/>
    </source>
</evidence>
<dbReference type="AlphaFoldDB" id="A0A402AWX4"/>
<dbReference type="Pfam" id="PF01872">
    <property type="entry name" value="RibD_C"/>
    <property type="match status" value="1"/>
</dbReference>
<comment type="caution">
    <text evidence="2">The sequence shown here is derived from an EMBL/GenBank/DDBJ whole genome shotgun (WGS) entry which is preliminary data.</text>
</comment>
<reference evidence="3" key="1">
    <citation type="submission" date="2018-12" db="EMBL/GenBank/DDBJ databases">
        <title>Tengunoibacter tsumagoiensis gen. nov., sp. nov., Dictyobacter kobayashii sp. nov., D. alpinus sp. nov., and D. joshuensis sp. nov. and description of Dictyobacteraceae fam. nov. within the order Ktedonobacterales isolated from Tengu-no-mugimeshi.</title>
        <authorList>
            <person name="Wang C.M."/>
            <person name="Zheng Y."/>
            <person name="Sakai Y."/>
            <person name="Toyoda A."/>
            <person name="Minakuchi Y."/>
            <person name="Abe K."/>
            <person name="Yokota A."/>
            <person name="Yabe S."/>
        </authorList>
    </citation>
    <scope>NUCLEOTIDE SEQUENCE [LARGE SCALE GENOMIC DNA]</scope>
    <source>
        <strain evidence="3">Uno11</strain>
    </source>
</reference>
<dbReference type="Gene3D" id="3.40.430.10">
    <property type="entry name" value="Dihydrofolate Reductase, subunit A"/>
    <property type="match status" value="1"/>
</dbReference>
<dbReference type="PANTHER" id="PTHR38011:SF2">
    <property type="entry name" value="BIFUNCTIONAL DEAMINASE-REDUCTASE DOMAIN PROTEIN"/>
    <property type="match status" value="1"/>
</dbReference>
<evidence type="ECO:0000259" key="1">
    <source>
        <dbReference type="Pfam" id="PF01872"/>
    </source>
</evidence>
<evidence type="ECO:0000313" key="3">
    <source>
        <dbReference type="Proteomes" id="UP000287188"/>
    </source>
</evidence>
<dbReference type="OrthoDB" id="195113at2"/>
<dbReference type="InterPro" id="IPR024072">
    <property type="entry name" value="DHFR-like_dom_sf"/>
</dbReference>
<dbReference type="InterPro" id="IPR050765">
    <property type="entry name" value="Riboflavin_Biosynth_HTPR"/>
</dbReference>
<feature type="domain" description="Bacterial bifunctional deaminase-reductase C-terminal" evidence="1">
    <location>
        <begin position="2"/>
        <end position="183"/>
    </location>
</feature>
<organism evidence="2 3">
    <name type="scientific">Dictyobacter kobayashii</name>
    <dbReference type="NCBI Taxonomy" id="2014872"/>
    <lineage>
        <taxon>Bacteria</taxon>
        <taxon>Bacillati</taxon>
        <taxon>Chloroflexota</taxon>
        <taxon>Ktedonobacteria</taxon>
        <taxon>Ktedonobacterales</taxon>
        <taxon>Dictyobacteraceae</taxon>
        <taxon>Dictyobacter</taxon>
    </lineage>
</organism>
<dbReference type="Proteomes" id="UP000287188">
    <property type="component" value="Unassembled WGS sequence"/>
</dbReference>
<name>A0A402AWX4_9CHLR</name>
<dbReference type="RefSeq" id="WP_126556997.1">
    <property type="nucleotide sequence ID" value="NZ_BIFS01000002.1"/>
</dbReference>
<sequence>MRKVIVLEFITLDGVIQAGGAPDEDTSGGFAYGGWQAPYSDDVLGAVMKKQMSMPFDLLLGRKTFEIWEPYWPKHADIWPGAITATKYVASNTMTSSEWQPSVFLGGDIAEKVSQLKQQEGPDLHVYGSAHLVQTLMKHDLVDEFWLKIYPLTLGSGKRLFVDGTIPAAFKVTDSKVSPNGIIIVNYERAGAITTGSLSGS</sequence>
<accession>A0A402AWX4</accession>
<protein>
    <submittedName>
        <fullName evidence="2">Dihydrofolate reductase</fullName>
    </submittedName>
</protein>
<dbReference type="GO" id="GO:0008703">
    <property type="term" value="F:5-amino-6-(5-phosphoribosylamino)uracil reductase activity"/>
    <property type="evidence" value="ECO:0007669"/>
    <property type="project" value="InterPro"/>
</dbReference>
<dbReference type="EMBL" id="BIFS01000002">
    <property type="protein sequence ID" value="GCE23598.1"/>
    <property type="molecule type" value="Genomic_DNA"/>
</dbReference>
<proteinExistence type="predicted"/>
<dbReference type="SUPFAM" id="SSF53597">
    <property type="entry name" value="Dihydrofolate reductase-like"/>
    <property type="match status" value="1"/>
</dbReference>
<gene>
    <name evidence="2" type="primary">folA</name>
    <name evidence="2" type="ORF">KDK_73980</name>
</gene>
<dbReference type="InterPro" id="IPR002734">
    <property type="entry name" value="RibDG_C"/>
</dbReference>
<dbReference type="GO" id="GO:0009231">
    <property type="term" value="P:riboflavin biosynthetic process"/>
    <property type="evidence" value="ECO:0007669"/>
    <property type="project" value="InterPro"/>
</dbReference>
<keyword evidence="3" id="KW-1185">Reference proteome</keyword>
<dbReference type="PANTHER" id="PTHR38011">
    <property type="entry name" value="DIHYDROFOLATE REDUCTASE FAMILY PROTEIN (AFU_ORTHOLOGUE AFUA_8G06820)"/>
    <property type="match status" value="1"/>
</dbReference>